<protein>
    <submittedName>
        <fullName evidence="2">Uncharacterized protein</fullName>
    </submittedName>
</protein>
<feature type="transmembrane region" description="Helical" evidence="1">
    <location>
        <begin position="20"/>
        <end position="38"/>
    </location>
</feature>
<keyword evidence="1" id="KW-0472">Membrane</keyword>
<proteinExistence type="predicted"/>
<name>A0AAV8ZJ04_9CUCU</name>
<reference evidence="2" key="1">
    <citation type="journal article" date="2023" name="Insect Mol. Biol.">
        <title>Genome sequencing provides insights into the evolution of gene families encoding plant cell wall-degrading enzymes in longhorned beetles.</title>
        <authorList>
            <person name="Shin N.R."/>
            <person name="Okamura Y."/>
            <person name="Kirsch R."/>
            <person name="Pauchet Y."/>
        </authorList>
    </citation>
    <scope>NUCLEOTIDE SEQUENCE</scope>
    <source>
        <strain evidence="2">AMC_N1</strain>
    </source>
</reference>
<keyword evidence="1" id="KW-1133">Transmembrane helix</keyword>
<keyword evidence="3" id="KW-1185">Reference proteome</keyword>
<accession>A0AAV8ZJ04</accession>
<gene>
    <name evidence="2" type="ORF">NQ318_018788</name>
</gene>
<evidence type="ECO:0000256" key="1">
    <source>
        <dbReference type="SAM" id="Phobius"/>
    </source>
</evidence>
<evidence type="ECO:0000313" key="3">
    <source>
        <dbReference type="Proteomes" id="UP001162162"/>
    </source>
</evidence>
<comment type="caution">
    <text evidence="2">The sequence shown here is derived from an EMBL/GenBank/DDBJ whole genome shotgun (WGS) entry which is preliminary data.</text>
</comment>
<sequence length="238" mass="26960">MDQVSVVFKEFTNVMDQNIRGVQIGCYSVALVGLTIALRKVKPFTKFKKPSDIPNHFIKERRELTGVVKRIDPNGTLLMIQHKPLVDIPLIPAGQLPVKISGVNVTGLGLNWLQAIVNGSEVKFIPIVKEKEFVQCEVLLLQPSKQKEQKAVNIGENLVKIGFGVTENIEKPLTEDPDFLLYYKRLQQAQKYAVRKQLGFKYYLKPTKNALISVMKTLNHLLKQLPKFPDKVHKAYVA</sequence>
<dbReference type="PANTHER" id="PTHR28434">
    <property type="entry name" value="PROTEIN C3ORF33"/>
    <property type="match status" value="1"/>
</dbReference>
<dbReference type="AlphaFoldDB" id="A0AAV8ZJ04"/>
<organism evidence="2 3">
    <name type="scientific">Aromia moschata</name>
    <dbReference type="NCBI Taxonomy" id="1265417"/>
    <lineage>
        <taxon>Eukaryota</taxon>
        <taxon>Metazoa</taxon>
        <taxon>Ecdysozoa</taxon>
        <taxon>Arthropoda</taxon>
        <taxon>Hexapoda</taxon>
        <taxon>Insecta</taxon>
        <taxon>Pterygota</taxon>
        <taxon>Neoptera</taxon>
        <taxon>Endopterygota</taxon>
        <taxon>Coleoptera</taxon>
        <taxon>Polyphaga</taxon>
        <taxon>Cucujiformia</taxon>
        <taxon>Chrysomeloidea</taxon>
        <taxon>Cerambycidae</taxon>
        <taxon>Cerambycinae</taxon>
        <taxon>Callichromatini</taxon>
        <taxon>Aromia</taxon>
    </lineage>
</organism>
<dbReference type="InterPro" id="IPR042421">
    <property type="entry name" value="C3orf33-like"/>
</dbReference>
<keyword evidence="1" id="KW-0812">Transmembrane</keyword>
<evidence type="ECO:0000313" key="2">
    <source>
        <dbReference type="EMBL" id="KAJ8963319.1"/>
    </source>
</evidence>
<dbReference type="EMBL" id="JAPWTK010000001">
    <property type="protein sequence ID" value="KAJ8963319.1"/>
    <property type="molecule type" value="Genomic_DNA"/>
</dbReference>
<dbReference type="PANTHER" id="PTHR28434:SF1">
    <property type="entry name" value="PROTEIN C3ORF33"/>
    <property type="match status" value="1"/>
</dbReference>
<dbReference type="Proteomes" id="UP001162162">
    <property type="component" value="Unassembled WGS sequence"/>
</dbReference>
<dbReference type="GO" id="GO:0005615">
    <property type="term" value="C:extracellular space"/>
    <property type="evidence" value="ECO:0007669"/>
    <property type="project" value="TreeGrafter"/>
</dbReference>